<accession>A0ABM3BGV5</accession>
<dbReference type="Proteomes" id="UP000818029">
    <property type="component" value="Unplaced"/>
</dbReference>
<feature type="compositionally biased region" description="Low complexity" evidence="1">
    <location>
        <begin position="66"/>
        <end position="75"/>
    </location>
</feature>
<reference evidence="3" key="1">
    <citation type="submission" date="2025-08" db="UniProtKB">
        <authorList>
            <consortium name="RefSeq"/>
        </authorList>
    </citation>
    <scope>IDENTIFICATION</scope>
</reference>
<evidence type="ECO:0000313" key="3">
    <source>
        <dbReference type="RefSeq" id="XP_040966294.1"/>
    </source>
</evidence>
<dbReference type="GeneID" id="121226446"/>
<dbReference type="RefSeq" id="XP_040966294.1">
    <property type="nucleotide sequence ID" value="XM_041110360.1"/>
</dbReference>
<name>A0ABM3BGV5_GOSHI</name>
<feature type="region of interest" description="Disordered" evidence="1">
    <location>
        <begin position="56"/>
        <end position="75"/>
    </location>
</feature>
<evidence type="ECO:0000256" key="1">
    <source>
        <dbReference type="SAM" id="MobiDB-lite"/>
    </source>
</evidence>
<organism evidence="2 3">
    <name type="scientific">Gossypium hirsutum</name>
    <name type="common">Upland cotton</name>
    <name type="synonym">Gossypium mexicanum</name>
    <dbReference type="NCBI Taxonomy" id="3635"/>
    <lineage>
        <taxon>Eukaryota</taxon>
        <taxon>Viridiplantae</taxon>
        <taxon>Streptophyta</taxon>
        <taxon>Embryophyta</taxon>
        <taxon>Tracheophyta</taxon>
        <taxon>Spermatophyta</taxon>
        <taxon>Magnoliopsida</taxon>
        <taxon>eudicotyledons</taxon>
        <taxon>Gunneridae</taxon>
        <taxon>Pentapetalae</taxon>
        <taxon>rosids</taxon>
        <taxon>malvids</taxon>
        <taxon>Malvales</taxon>
        <taxon>Malvaceae</taxon>
        <taxon>Malvoideae</taxon>
        <taxon>Gossypium</taxon>
    </lineage>
</organism>
<evidence type="ECO:0000313" key="2">
    <source>
        <dbReference type="Proteomes" id="UP000818029"/>
    </source>
</evidence>
<gene>
    <name evidence="3" type="primary">LOC121226446</name>
</gene>
<proteinExistence type="predicted"/>
<sequence length="155" mass="17170">MADYSWKLMSDSPSFSNASSLQYDHQSLCRAHMPEKKSKAKRCETEIISFERPCSSGSLRLHHDSSGSSSSCSSNVSAQVIDRYIDGEQLPEISKLRNSSTPGNGGRRHPPGARYTAPSSPTQSVKEKNSLIHLGMVTALVFTFHLEIGWKWIRA</sequence>
<keyword evidence="2" id="KW-1185">Reference proteome</keyword>
<protein>
    <submittedName>
        <fullName evidence="3">Uncharacterized protein</fullName>
    </submittedName>
</protein>
<feature type="region of interest" description="Disordered" evidence="1">
    <location>
        <begin position="89"/>
        <end position="124"/>
    </location>
</feature>